<name>A0ABS6JK40_9BACI</name>
<keyword evidence="1" id="KW-0472">Membrane</keyword>
<protein>
    <submittedName>
        <fullName evidence="2">Uncharacterized protein</fullName>
    </submittedName>
</protein>
<dbReference type="EMBL" id="JAHQCS010000123">
    <property type="protein sequence ID" value="MBU9713182.1"/>
    <property type="molecule type" value="Genomic_DNA"/>
</dbReference>
<proteinExistence type="predicted"/>
<dbReference type="Proteomes" id="UP000784880">
    <property type="component" value="Unassembled WGS sequence"/>
</dbReference>
<evidence type="ECO:0000256" key="1">
    <source>
        <dbReference type="SAM" id="Phobius"/>
    </source>
</evidence>
<gene>
    <name evidence="2" type="ORF">KS419_15730</name>
</gene>
<organism evidence="2 3">
    <name type="scientific">Evansella tamaricis</name>
    <dbReference type="NCBI Taxonomy" id="2069301"/>
    <lineage>
        <taxon>Bacteria</taxon>
        <taxon>Bacillati</taxon>
        <taxon>Bacillota</taxon>
        <taxon>Bacilli</taxon>
        <taxon>Bacillales</taxon>
        <taxon>Bacillaceae</taxon>
        <taxon>Evansella</taxon>
    </lineage>
</organism>
<evidence type="ECO:0000313" key="2">
    <source>
        <dbReference type="EMBL" id="MBU9713182.1"/>
    </source>
</evidence>
<comment type="caution">
    <text evidence="2">The sequence shown here is derived from an EMBL/GenBank/DDBJ whole genome shotgun (WGS) entry which is preliminary data.</text>
</comment>
<accession>A0ABS6JK40</accession>
<sequence>MEAKQIAETEELESLTKEIVLQIQAGDPRNLIVTRLMDKGLEEDPARDLVDAISERLTEIASEQQFAPSVLLPAVLGGLSAAIAGGIIWGLIVIFTEYELGIVAWGIGLLSGYGVALLSKGKKGVPLQVTAVVSSILGILIGKYIGYHYYLTSFFSEEFGAEFAAQFSIFSLGIIQSFFMDLTLMVNAFDLLWVVLAVFTAWKIPKAIRGGGI</sequence>
<keyword evidence="1" id="KW-1133">Transmembrane helix</keyword>
<reference evidence="2 3" key="1">
    <citation type="submission" date="2021-06" db="EMBL/GenBank/DDBJ databases">
        <title>Bacillus sp. RD4P76, an endophyte from a halophyte.</title>
        <authorList>
            <person name="Sun J.-Q."/>
        </authorList>
    </citation>
    <scope>NUCLEOTIDE SEQUENCE [LARGE SCALE GENOMIC DNA]</scope>
    <source>
        <strain evidence="2 3">CGMCC 1.15917</strain>
    </source>
</reference>
<feature type="transmembrane region" description="Helical" evidence="1">
    <location>
        <begin position="70"/>
        <end position="94"/>
    </location>
</feature>
<dbReference type="RefSeq" id="WP_217067354.1">
    <property type="nucleotide sequence ID" value="NZ_JAHQCS010000123.1"/>
</dbReference>
<keyword evidence="1" id="KW-0812">Transmembrane</keyword>
<feature type="transmembrane region" description="Helical" evidence="1">
    <location>
        <begin position="167"/>
        <end position="199"/>
    </location>
</feature>
<keyword evidence="3" id="KW-1185">Reference proteome</keyword>
<evidence type="ECO:0000313" key="3">
    <source>
        <dbReference type="Proteomes" id="UP000784880"/>
    </source>
</evidence>
<feature type="transmembrane region" description="Helical" evidence="1">
    <location>
        <begin position="125"/>
        <end position="147"/>
    </location>
</feature>
<feature type="transmembrane region" description="Helical" evidence="1">
    <location>
        <begin position="100"/>
        <end position="118"/>
    </location>
</feature>